<dbReference type="GO" id="GO:0030894">
    <property type="term" value="C:replisome"/>
    <property type="evidence" value="ECO:0007669"/>
    <property type="project" value="TreeGrafter"/>
</dbReference>
<dbReference type="GO" id="GO:0003677">
    <property type="term" value="F:DNA binding"/>
    <property type="evidence" value="ECO:0007669"/>
    <property type="project" value="UniProtKB-KW"/>
</dbReference>
<dbReference type="CDD" id="cd17920">
    <property type="entry name" value="DEXHc_RecQ"/>
    <property type="match status" value="1"/>
</dbReference>
<protein>
    <recommendedName>
        <fullName evidence="6">ATP-dependent DNA helicase RecQ</fullName>
    </recommendedName>
    <alternativeName>
        <fullName evidence="7">DNA 3'-5' helicase RecQ</fullName>
    </alternativeName>
</protein>
<evidence type="ECO:0000313" key="11">
    <source>
        <dbReference type="Proteomes" id="UP000288197"/>
    </source>
</evidence>
<dbReference type="PANTHER" id="PTHR13710">
    <property type="entry name" value="DNA HELICASE RECQ FAMILY MEMBER"/>
    <property type="match status" value="1"/>
</dbReference>
<dbReference type="Proteomes" id="UP000288197">
    <property type="component" value="Unassembled WGS sequence"/>
</dbReference>
<sequence length="498" mass="58607">MILSFSNLDYLKRREKMINLEQFLQKRFNFSSFKLGQKETIESLLKLENTFTVLPTGTGKSLCYQLPSYLLEGQTIIVSPLISLMEDQVNQLRKMGEKSVIAINSNLDFSSKKYVLNHLNQFKFIFISPESLNQLEVFERVKQLNLGLFVVDEAHCISEWGHDFRPSYLTLKKIIKELNYPLTLALTATATKDVKEDIKAELFSTNGVQEFYYSVDRPNIFYQVEMCENKVEFLETFFKEKNVPSIIYFSSKKEAERVCQLLRETVSVPVAFYHGDMESSDRIRIQQQFIHDEIRILCATSAFGMGVNKENVRVVIHYHLPDSLENYVQESGRAGRDNKQSLSIVLYQEGDERIHHFLQEESFNQKKDLLFLKDKTKEQLKQFEHVLTDTQKKWLSQLEQTGWDWETFEKNITVKQFEKNKKMYSMKNYIENNGCRRTFILDYFNNSQLVEKNEFCCDFCYREPLEIPDLIEEVSEEVSGNLNFDAKELLKKLFLNKF</sequence>
<dbReference type="GO" id="GO:0005737">
    <property type="term" value="C:cytoplasm"/>
    <property type="evidence" value="ECO:0007669"/>
    <property type="project" value="TreeGrafter"/>
</dbReference>
<dbReference type="InterPro" id="IPR027417">
    <property type="entry name" value="P-loop_NTPase"/>
</dbReference>
<dbReference type="GO" id="GO:0016787">
    <property type="term" value="F:hydrolase activity"/>
    <property type="evidence" value="ECO:0007669"/>
    <property type="project" value="UniProtKB-KW"/>
</dbReference>
<dbReference type="InterPro" id="IPR014001">
    <property type="entry name" value="Helicase_ATP-bd"/>
</dbReference>
<evidence type="ECO:0000313" key="10">
    <source>
        <dbReference type="EMBL" id="RSU04337.1"/>
    </source>
</evidence>
<dbReference type="AlphaFoldDB" id="A0A430AAS1"/>
<dbReference type="PROSITE" id="PS00690">
    <property type="entry name" value="DEAH_ATP_HELICASE"/>
    <property type="match status" value="1"/>
</dbReference>
<dbReference type="InterPro" id="IPR002464">
    <property type="entry name" value="DNA/RNA_helicase_DEAH_CS"/>
</dbReference>
<dbReference type="PROSITE" id="PS51192">
    <property type="entry name" value="HELICASE_ATP_BIND_1"/>
    <property type="match status" value="1"/>
</dbReference>
<dbReference type="NCBIfam" id="TIGR00614">
    <property type="entry name" value="recQ_fam"/>
    <property type="match status" value="1"/>
</dbReference>
<evidence type="ECO:0000256" key="5">
    <source>
        <dbReference type="ARBA" id="ARBA00023125"/>
    </source>
</evidence>
<dbReference type="GO" id="GO:0009378">
    <property type="term" value="F:four-way junction helicase activity"/>
    <property type="evidence" value="ECO:0007669"/>
    <property type="project" value="TreeGrafter"/>
</dbReference>
<dbReference type="GO" id="GO:0005524">
    <property type="term" value="F:ATP binding"/>
    <property type="evidence" value="ECO:0007669"/>
    <property type="project" value="UniProtKB-KW"/>
</dbReference>
<reference evidence="10 11" key="1">
    <citation type="submission" date="2017-05" db="EMBL/GenBank/DDBJ databases">
        <title>Vagococcus spp. assemblies.</title>
        <authorList>
            <person name="Gulvik C.A."/>
        </authorList>
    </citation>
    <scope>NUCLEOTIDE SEQUENCE [LARGE SCALE GENOMIC DNA]</scope>
    <source>
        <strain evidence="10 11">NCFB 2497</strain>
    </source>
</reference>
<dbReference type="Pfam" id="PF00271">
    <property type="entry name" value="Helicase_C"/>
    <property type="match status" value="1"/>
</dbReference>
<dbReference type="SMART" id="SM00487">
    <property type="entry name" value="DEXDc"/>
    <property type="match status" value="1"/>
</dbReference>
<proteinExistence type="predicted"/>
<evidence type="ECO:0000259" key="9">
    <source>
        <dbReference type="PROSITE" id="PS51194"/>
    </source>
</evidence>
<accession>A0A430AAS1</accession>
<keyword evidence="5" id="KW-0238">DNA-binding</keyword>
<feature type="domain" description="Helicase ATP-binding" evidence="8">
    <location>
        <begin position="41"/>
        <end position="208"/>
    </location>
</feature>
<name>A0A430AAS1_9ENTE</name>
<dbReference type="InterPro" id="IPR032284">
    <property type="entry name" value="RecQ_Zn-bd"/>
</dbReference>
<dbReference type="SUPFAM" id="SSF52540">
    <property type="entry name" value="P-loop containing nucleoside triphosphate hydrolases"/>
    <property type="match status" value="1"/>
</dbReference>
<keyword evidence="11" id="KW-1185">Reference proteome</keyword>
<evidence type="ECO:0000256" key="1">
    <source>
        <dbReference type="ARBA" id="ARBA00022741"/>
    </source>
</evidence>
<dbReference type="EMBL" id="NGJX01000002">
    <property type="protein sequence ID" value="RSU04337.1"/>
    <property type="molecule type" value="Genomic_DNA"/>
</dbReference>
<dbReference type="GO" id="GO:0043138">
    <property type="term" value="F:3'-5' DNA helicase activity"/>
    <property type="evidence" value="ECO:0007669"/>
    <property type="project" value="TreeGrafter"/>
</dbReference>
<dbReference type="GO" id="GO:0006310">
    <property type="term" value="P:DNA recombination"/>
    <property type="evidence" value="ECO:0007669"/>
    <property type="project" value="InterPro"/>
</dbReference>
<dbReference type="SMART" id="SM00490">
    <property type="entry name" value="HELICc"/>
    <property type="match status" value="1"/>
</dbReference>
<dbReference type="GO" id="GO:0043590">
    <property type="term" value="C:bacterial nucleoid"/>
    <property type="evidence" value="ECO:0007669"/>
    <property type="project" value="TreeGrafter"/>
</dbReference>
<dbReference type="InterPro" id="IPR001650">
    <property type="entry name" value="Helicase_C-like"/>
</dbReference>
<keyword evidence="4" id="KW-0067">ATP-binding</keyword>
<evidence type="ECO:0000256" key="7">
    <source>
        <dbReference type="ARBA" id="ARBA00044550"/>
    </source>
</evidence>
<evidence type="ECO:0000259" key="8">
    <source>
        <dbReference type="PROSITE" id="PS51192"/>
    </source>
</evidence>
<evidence type="ECO:0000256" key="6">
    <source>
        <dbReference type="ARBA" id="ARBA00044535"/>
    </source>
</evidence>
<evidence type="ECO:0000256" key="2">
    <source>
        <dbReference type="ARBA" id="ARBA00022801"/>
    </source>
</evidence>
<dbReference type="Gene3D" id="3.40.50.300">
    <property type="entry name" value="P-loop containing nucleotide triphosphate hydrolases"/>
    <property type="match status" value="2"/>
</dbReference>
<organism evidence="10 11">
    <name type="scientific">Vagococcus fluvialis</name>
    <dbReference type="NCBI Taxonomy" id="2738"/>
    <lineage>
        <taxon>Bacteria</taxon>
        <taxon>Bacillati</taxon>
        <taxon>Bacillota</taxon>
        <taxon>Bacilli</taxon>
        <taxon>Lactobacillales</taxon>
        <taxon>Enterococcaceae</taxon>
        <taxon>Vagococcus</taxon>
    </lineage>
</organism>
<feature type="domain" description="Helicase C-terminal" evidence="9">
    <location>
        <begin position="230"/>
        <end position="384"/>
    </location>
</feature>
<dbReference type="OrthoDB" id="9763310at2"/>
<keyword evidence="3" id="KW-0347">Helicase</keyword>
<dbReference type="InterPro" id="IPR004589">
    <property type="entry name" value="DNA_helicase_ATP-dep_RecQ"/>
</dbReference>
<keyword evidence="2" id="KW-0378">Hydrolase</keyword>
<evidence type="ECO:0000256" key="3">
    <source>
        <dbReference type="ARBA" id="ARBA00022806"/>
    </source>
</evidence>
<comment type="caution">
    <text evidence="10">The sequence shown here is derived from an EMBL/GenBank/DDBJ whole genome shotgun (WGS) entry which is preliminary data.</text>
</comment>
<dbReference type="InterPro" id="IPR011545">
    <property type="entry name" value="DEAD/DEAH_box_helicase_dom"/>
</dbReference>
<evidence type="ECO:0000256" key="4">
    <source>
        <dbReference type="ARBA" id="ARBA00022840"/>
    </source>
</evidence>
<dbReference type="PROSITE" id="PS51194">
    <property type="entry name" value="HELICASE_CTER"/>
    <property type="match status" value="1"/>
</dbReference>
<dbReference type="Pfam" id="PF16124">
    <property type="entry name" value="RecQ_Zn_bind"/>
    <property type="match status" value="1"/>
</dbReference>
<dbReference type="GO" id="GO:0006281">
    <property type="term" value="P:DNA repair"/>
    <property type="evidence" value="ECO:0007669"/>
    <property type="project" value="TreeGrafter"/>
</dbReference>
<keyword evidence="1" id="KW-0547">Nucleotide-binding</keyword>
<dbReference type="Pfam" id="PF00270">
    <property type="entry name" value="DEAD"/>
    <property type="match status" value="1"/>
</dbReference>
<gene>
    <name evidence="10" type="ORF">CBF32_02880</name>
</gene>
<dbReference type="PANTHER" id="PTHR13710:SF84">
    <property type="entry name" value="ATP-DEPENDENT DNA HELICASE RECS-RELATED"/>
    <property type="match status" value="1"/>
</dbReference>